<evidence type="ECO:0000313" key="1">
    <source>
        <dbReference type="EMBL" id="AKY03729.1"/>
    </source>
</evidence>
<dbReference type="Proteomes" id="UP000201933">
    <property type="component" value="Segment"/>
</dbReference>
<sequence length="133" mass="14562">MGGYNRALVEKLLPAVWDGHAAYGLKNDQAADADMPKGQTDPKTANTLFAHLADIKAAWRWVERGNIPIEEARALLLRFGLDLTQEEAAGPLGTHQRQVSRLIERGVGRVTAYLNGVTYVDGYDNDNTEEVAA</sequence>
<dbReference type="OrthoDB" id="16844at10239"/>
<dbReference type="GeneID" id="26628157"/>
<reference evidence="1 2" key="1">
    <citation type="submission" date="2015-06" db="EMBL/GenBank/DDBJ databases">
        <authorList>
            <person name="Johnson F."/>
            <person name="Tran D."/>
            <person name="Clark G.T."/>
            <person name="Lara A."/>
            <person name="Mehany M."/>
            <person name="Saenz O."/>
            <person name="Layton S.R."/>
            <person name="Bhuiyan S."/>
            <person name="Donegan-Quick R."/>
            <person name="Benjamin R.C."/>
            <person name="Hughes L.E."/>
            <person name="Bradley K.W."/>
            <person name="Asai D.J."/>
            <person name="Bowman C.A."/>
            <person name="Russell D.A."/>
            <person name="Pope W.H."/>
            <person name="Jacobs-Sera D."/>
            <person name="Hendrix R.W."/>
            <person name="Hatfull G.F."/>
        </authorList>
    </citation>
    <scope>NUCLEOTIDE SEQUENCE [LARGE SCALE GENOMIC DNA]</scope>
</reference>
<accession>A0A0K1YA27</accession>
<name>A0A0K1YA27_9CAUD</name>
<gene>
    <name evidence="1" type="ORF">SEA_LANNISTER_47</name>
</gene>
<dbReference type="KEGG" id="vg:26628157"/>
<dbReference type="RefSeq" id="YP_009200987.1">
    <property type="nucleotide sequence ID" value="NC_028827.1"/>
</dbReference>
<organism evidence="1 2">
    <name type="scientific">Streptomyces phage Lannister</name>
    <dbReference type="NCBI Taxonomy" id="1674927"/>
    <lineage>
        <taxon>Viruses</taxon>
        <taxon>Duplodnaviria</taxon>
        <taxon>Heunggongvirae</taxon>
        <taxon>Uroviricota</taxon>
        <taxon>Caudoviricetes</taxon>
        <taxon>Arquatrovirinae</taxon>
        <taxon>Likavirus</taxon>
        <taxon>Likavirus lannister</taxon>
    </lineage>
</organism>
<dbReference type="EMBL" id="KT184391">
    <property type="protein sequence ID" value="AKY03729.1"/>
    <property type="molecule type" value="Genomic_DNA"/>
</dbReference>
<evidence type="ECO:0000313" key="2">
    <source>
        <dbReference type="Proteomes" id="UP000201933"/>
    </source>
</evidence>
<proteinExistence type="predicted"/>
<keyword evidence="2" id="KW-1185">Reference proteome</keyword>
<protein>
    <submittedName>
        <fullName evidence="1">DNA binding protein</fullName>
    </submittedName>
</protein>